<protein>
    <submittedName>
        <fullName evidence="1">Uncharacterized protein</fullName>
    </submittedName>
</protein>
<gene>
    <name evidence="1" type="primary">OSJNBa0058E19.3</name>
</gene>
<dbReference type="EMBL" id="AC083945">
    <property type="protein sequence ID" value="AAK13128.1"/>
    <property type="molecule type" value="Genomic_DNA"/>
</dbReference>
<evidence type="ECO:0000313" key="2">
    <source>
        <dbReference type="Proteomes" id="UP000000763"/>
    </source>
</evidence>
<dbReference type="Proteomes" id="UP000000763">
    <property type="component" value="Chromosome 10"/>
</dbReference>
<proteinExistence type="predicted"/>
<evidence type="ECO:0000313" key="1">
    <source>
        <dbReference type="EMBL" id="AAK13128.1"/>
    </source>
</evidence>
<reference evidence="2" key="1">
    <citation type="journal article" date="2005" name="Nature">
        <title>The map-based sequence of the rice genome.</title>
        <authorList>
            <consortium name="International rice genome sequencing project (IRGSP)"/>
            <person name="Matsumoto T."/>
            <person name="Wu J."/>
            <person name="Kanamori H."/>
            <person name="Katayose Y."/>
            <person name="Fujisawa M."/>
            <person name="Namiki N."/>
            <person name="Mizuno H."/>
            <person name="Yamamoto K."/>
            <person name="Antonio B.A."/>
            <person name="Baba T."/>
            <person name="Sakata K."/>
            <person name="Nagamura Y."/>
            <person name="Aoki H."/>
            <person name="Arikawa K."/>
            <person name="Arita K."/>
            <person name="Bito T."/>
            <person name="Chiden Y."/>
            <person name="Fujitsuka N."/>
            <person name="Fukunaka R."/>
            <person name="Hamada M."/>
            <person name="Harada C."/>
            <person name="Hayashi A."/>
            <person name="Hijishita S."/>
            <person name="Honda M."/>
            <person name="Hosokawa S."/>
            <person name="Ichikawa Y."/>
            <person name="Idonuma A."/>
            <person name="Iijima M."/>
            <person name="Ikeda M."/>
            <person name="Ikeno M."/>
            <person name="Ito K."/>
            <person name="Ito S."/>
            <person name="Ito T."/>
            <person name="Ito Y."/>
            <person name="Ito Y."/>
            <person name="Iwabuchi A."/>
            <person name="Kamiya K."/>
            <person name="Karasawa W."/>
            <person name="Kurita K."/>
            <person name="Katagiri S."/>
            <person name="Kikuta A."/>
            <person name="Kobayashi H."/>
            <person name="Kobayashi N."/>
            <person name="Machita K."/>
            <person name="Maehara T."/>
            <person name="Masukawa M."/>
            <person name="Mizubayashi T."/>
            <person name="Mukai Y."/>
            <person name="Nagasaki H."/>
            <person name="Nagata Y."/>
            <person name="Naito S."/>
            <person name="Nakashima M."/>
            <person name="Nakama Y."/>
            <person name="Nakamichi Y."/>
            <person name="Nakamura M."/>
            <person name="Meguro A."/>
            <person name="Negishi M."/>
            <person name="Ohta I."/>
            <person name="Ohta T."/>
            <person name="Okamoto M."/>
            <person name="Ono N."/>
            <person name="Saji S."/>
            <person name="Sakaguchi M."/>
            <person name="Sakai K."/>
            <person name="Shibata M."/>
            <person name="Shimokawa T."/>
            <person name="Song J."/>
            <person name="Takazaki Y."/>
            <person name="Terasawa K."/>
            <person name="Tsugane M."/>
            <person name="Tsuji K."/>
            <person name="Ueda S."/>
            <person name="Waki K."/>
            <person name="Yamagata H."/>
            <person name="Yamamoto M."/>
            <person name="Yamamoto S."/>
            <person name="Yamane H."/>
            <person name="Yoshiki S."/>
            <person name="Yoshihara R."/>
            <person name="Yukawa K."/>
            <person name="Zhong H."/>
            <person name="Yano M."/>
            <person name="Yuan Q."/>
            <person name="Ouyang S."/>
            <person name="Liu J."/>
            <person name="Jones K.M."/>
            <person name="Gansberger K."/>
            <person name="Moffat K."/>
            <person name="Hill J."/>
            <person name="Bera J."/>
            <person name="Fadrosh D."/>
            <person name="Jin S."/>
            <person name="Johri S."/>
            <person name="Kim M."/>
            <person name="Overton L."/>
            <person name="Reardon M."/>
            <person name="Tsitrin T."/>
            <person name="Vuong H."/>
            <person name="Weaver B."/>
            <person name="Ciecko A."/>
            <person name="Tallon L."/>
            <person name="Jackson J."/>
            <person name="Pai G."/>
            <person name="Aken S.V."/>
            <person name="Utterback T."/>
            <person name="Reidmuller S."/>
            <person name="Feldblyum T."/>
            <person name="Hsiao J."/>
            <person name="Zismann V."/>
            <person name="Iobst S."/>
            <person name="de Vazeille A.R."/>
            <person name="Buell C.R."/>
            <person name="Ying K."/>
            <person name="Li Y."/>
            <person name="Lu T."/>
            <person name="Huang Y."/>
            <person name="Zhao Q."/>
            <person name="Feng Q."/>
            <person name="Zhang L."/>
            <person name="Zhu J."/>
            <person name="Weng Q."/>
            <person name="Mu J."/>
            <person name="Lu Y."/>
            <person name="Fan D."/>
            <person name="Liu Y."/>
            <person name="Guan J."/>
            <person name="Zhang Y."/>
            <person name="Yu S."/>
            <person name="Liu X."/>
            <person name="Zhang Y."/>
            <person name="Hong G."/>
            <person name="Han B."/>
            <person name="Choisne N."/>
            <person name="Demange N."/>
            <person name="Orjeda G."/>
            <person name="Samain S."/>
            <person name="Cattolico L."/>
            <person name="Pelletier E."/>
            <person name="Couloux A."/>
            <person name="Segurens B."/>
            <person name="Wincker P."/>
            <person name="D'Hont A."/>
            <person name="Scarpelli C."/>
            <person name="Weissenbach J."/>
            <person name="Salanoubat M."/>
            <person name="Quetier F."/>
            <person name="Yu Y."/>
            <person name="Kim H.R."/>
            <person name="Rambo T."/>
            <person name="Currie J."/>
            <person name="Collura K."/>
            <person name="Luo M."/>
            <person name="Yang T."/>
            <person name="Ammiraju J.S.S."/>
            <person name="Engler F."/>
            <person name="Soderlund C."/>
            <person name="Wing R.A."/>
            <person name="Palmer L.E."/>
            <person name="de la Bastide M."/>
            <person name="Spiegel L."/>
            <person name="Nascimento L."/>
            <person name="Zutavern T."/>
            <person name="O'Shaughnessy A."/>
            <person name="Dike S."/>
            <person name="Dedhia N."/>
            <person name="Preston R."/>
            <person name="Balija V."/>
            <person name="McCombie W.R."/>
            <person name="Chow T."/>
            <person name="Chen H."/>
            <person name="Chung M."/>
            <person name="Chen C."/>
            <person name="Shaw J."/>
            <person name="Wu H."/>
            <person name="Hsiao K."/>
            <person name="Chao Y."/>
            <person name="Chu M."/>
            <person name="Cheng C."/>
            <person name="Hour A."/>
            <person name="Lee P."/>
            <person name="Lin S."/>
            <person name="Lin Y."/>
            <person name="Liou J."/>
            <person name="Liu S."/>
            <person name="Hsing Y."/>
            <person name="Raghuvanshi S."/>
            <person name="Mohanty A."/>
            <person name="Bharti A.K."/>
            <person name="Gaur A."/>
            <person name="Gupta V."/>
            <person name="Kumar D."/>
            <person name="Ravi V."/>
            <person name="Vij S."/>
            <person name="Kapur A."/>
            <person name="Khurana P."/>
            <person name="Khurana P."/>
            <person name="Khurana J.P."/>
            <person name="Tyagi A.K."/>
            <person name="Gaikwad K."/>
            <person name="Singh A."/>
            <person name="Dalal V."/>
            <person name="Srivastava S."/>
            <person name="Dixit A."/>
            <person name="Pal A.K."/>
            <person name="Ghazi I.A."/>
            <person name="Yadav M."/>
            <person name="Pandit A."/>
            <person name="Bhargava A."/>
            <person name="Sureshbabu K."/>
            <person name="Batra K."/>
            <person name="Sharma T.R."/>
            <person name="Mohapatra T."/>
            <person name="Singh N.K."/>
            <person name="Messing J."/>
            <person name="Nelson A.B."/>
            <person name="Fuks G."/>
            <person name="Kavchok S."/>
            <person name="Keizer G."/>
            <person name="Linton E."/>
            <person name="Llaca V."/>
            <person name="Song R."/>
            <person name="Tanyolac B."/>
            <person name="Young S."/>
            <person name="Ho-Il K."/>
            <person name="Hahn J.H."/>
            <person name="Sangsakoo G."/>
            <person name="Vanavichit A."/>
            <person name="de Mattos Luiz.A.T."/>
            <person name="Zimmer P.D."/>
            <person name="Malone G."/>
            <person name="Dellagostin O."/>
            <person name="de Oliveira A.C."/>
            <person name="Bevan M."/>
            <person name="Bancroft I."/>
            <person name="Minx P."/>
            <person name="Cordum H."/>
            <person name="Wilson R."/>
            <person name="Cheng Z."/>
            <person name="Jin W."/>
            <person name="Jiang J."/>
            <person name="Leong S.A."/>
            <person name="Iwama H."/>
            <person name="Gojobori T."/>
            <person name="Itoh T."/>
            <person name="Niimura Y."/>
            <person name="Fujii Y."/>
            <person name="Habara T."/>
            <person name="Sakai H."/>
            <person name="Sato Y."/>
            <person name="Wilson G."/>
            <person name="Kumar K."/>
            <person name="McCouch S."/>
            <person name="Juretic N."/>
            <person name="Hoen D."/>
            <person name="Wright S."/>
            <person name="Bruskiewich R."/>
            <person name="Bureau T."/>
            <person name="Miyao A."/>
            <person name="Hirochika H."/>
            <person name="Nishikawa T."/>
            <person name="Kadowaki K."/>
            <person name="Sugiura M."/>
            <person name="Burr B."/>
            <person name="Sasaki T."/>
        </authorList>
    </citation>
    <scope>NUCLEOTIDE SEQUENCE [LARGE SCALE GENOMIC DNA]</scope>
    <source>
        <strain evidence="2">cv. Nipponbare</strain>
    </source>
</reference>
<dbReference type="AlphaFoldDB" id="Q9AUP8"/>
<sequence length="169" mass="18803">MNLIVVQIRKMKSLFLLHSISSKAAMGLWPSARRCRRQMVTPLGGHRSSASGESEQRMFSGGCACRAIDWMYPKGCMHGTHRSSDEVRVGLDSDDDAEDVPSALYLLHSNRNRRRDLVAAVHCVRSGAPAGEVAFPPNHCMIEAEIRGDGTGIERRRWNTREKETIAAQ</sequence>
<name>Q9AUP8_ORYSJ</name>
<reference evidence="2" key="2">
    <citation type="journal article" date="2008" name="Nucleic Acids Res.">
        <title>The rice annotation project database (RAP-DB): 2008 update.</title>
        <authorList>
            <consortium name="The rice annotation project (RAP)"/>
        </authorList>
    </citation>
    <scope>GENOME REANNOTATION</scope>
    <source>
        <strain evidence="2">cv. Nipponbare</strain>
    </source>
</reference>
<accession>Q9AUP8</accession>
<organism evidence="1 2">
    <name type="scientific">Oryza sativa subsp. japonica</name>
    <name type="common">Rice</name>
    <dbReference type="NCBI Taxonomy" id="39947"/>
    <lineage>
        <taxon>Eukaryota</taxon>
        <taxon>Viridiplantae</taxon>
        <taxon>Streptophyta</taxon>
        <taxon>Embryophyta</taxon>
        <taxon>Tracheophyta</taxon>
        <taxon>Spermatophyta</taxon>
        <taxon>Magnoliopsida</taxon>
        <taxon>Liliopsida</taxon>
        <taxon>Poales</taxon>
        <taxon>Poaceae</taxon>
        <taxon>BOP clade</taxon>
        <taxon>Oryzoideae</taxon>
        <taxon>Oryzeae</taxon>
        <taxon>Oryzinae</taxon>
        <taxon>Oryza</taxon>
        <taxon>Oryza sativa</taxon>
    </lineage>
</organism>